<keyword evidence="6 12" id="KW-0106">Calcium</keyword>
<sequence>HTSVSLLRLQLESALRWPLATVPSALNIVLQNVVISSETLPYNKINPCPCCLLQVSAVDPDLDSDQSLLQFSLHGQGSGGDFSIDPQTGSIYALRRLDREERPLWRFLVLATDEGGAGLTGFADVVLEVKDINDNAPFFPCAALEEDGCFVGRVPENSPADTSVMEMRAMDLDDPNEGTNAALTYSIVQNVKNEINLNLFAINTSTGTISTVLRSLDREQQQRLLVVVEARDGGGLRGTGTATILVTDVNDHPPVFTQDSYSDLDVNSEILVVSATDSDLGENAAVTFSIVGGDEERKFFIETNKTNNRGILKLQKKVDFEKPNERSFNLTVKAEDADFYCLSHALIQVRDANDNAPVFLPQFYEAPAMSEDSPVGSIITQVTVLDLDSGQNGRFSFSIAKESDPHGQFAVDEAGHVVLADSLDREKIWQHRIVVLATDMGEPALTGTAIVMLTVLDINDNAPEFDADYKPIVWENTGAPQTVKMNSSSVLLHVKDRDASGNGAPFTIQMLQLTTDAASFNLTDLGNGSATLTALRTFDREQQKEYRVPIMLQDSGAPPLSATHTVTVTIGDRNDNPHEPAHTTFILYSYDGTFEYCMCGKADSTLKRDGVRQQTVRRSG</sequence>
<evidence type="ECO:0000256" key="4">
    <source>
        <dbReference type="ARBA" id="ARBA00022729"/>
    </source>
</evidence>
<evidence type="ECO:0000313" key="15">
    <source>
        <dbReference type="Proteomes" id="UP000261520"/>
    </source>
</evidence>
<dbReference type="Pfam" id="PF00028">
    <property type="entry name" value="Cadherin"/>
    <property type="match status" value="5"/>
</dbReference>
<feature type="domain" description="Cadherin" evidence="13">
    <location>
        <begin position="267"/>
        <end position="359"/>
    </location>
</feature>
<dbReference type="FunFam" id="2.60.40.60:FF:000224">
    <property type="entry name" value="Si:dkey-22o22.2"/>
    <property type="match status" value="1"/>
</dbReference>
<evidence type="ECO:0000256" key="10">
    <source>
        <dbReference type="ARBA" id="ARBA00023157"/>
    </source>
</evidence>
<dbReference type="PANTHER" id="PTHR24025">
    <property type="entry name" value="DESMOGLEIN FAMILY MEMBER"/>
    <property type="match status" value="1"/>
</dbReference>
<name>A0A3B4A5H9_9GOBI</name>
<organism evidence="14 15">
    <name type="scientific">Periophthalmus magnuspinnatus</name>
    <dbReference type="NCBI Taxonomy" id="409849"/>
    <lineage>
        <taxon>Eukaryota</taxon>
        <taxon>Metazoa</taxon>
        <taxon>Chordata</taxon>
        <taxon>Craniata</taxon>
        <taxon>Vertebrata</taxon>
        <taxon>Euteleostomi</taxon>
        <taxon>Actinopterygii</taxon>
        <taxon>Neopterygii</taxon>
        <taxon>Teleostei</taxon>
        <taxon>Neoteleostei</taxon>
        <taxon>Acanthomorphata</taxon>
        <taxon>Gobiaria</taxon>
        <taxon>Gobiiformes</taxon>
        <taxon>Gobioidei</taxon>
        <taxon>Gobiidae</taxon>
        <taxon>Oxudercinae</taxon>
        <taxon>Periophthalmus</taxon>
    </lineage>
</organism>
<dbReference type="GO" id="GO:0005886">
    <property type="term" value="C:plasma membrane"/>
    <property type="evidence" value="ECO:0007669"/>
    <property type="project" value="InterPro"/>
</dbReference>
<reference evidence="14" key="1">
    <citation type="submission" date="2025-08" db="UniProtKB">
        <authorList>
            <consortium name="Ensembl"/>
        </authorList>
    </citation>
    <scope>IDENTIFICATION</scope>
</reference>
<dbReference type="Proteomes" id="UP000261520">
    <property type="component" value="Unplaced"/>
</dbReference>
<evidence type="ECO:0000256" key="1">
    <source>
        <dbReference type="ARBA" id="ARBA00004167"/>
    </source>
</evidence>
<dbReference type="InterPro" id="IPR015919">
    <property type="entry name" value="Cadherin-like_sf"/>
</dbReference>
<evidence type="ECO:0000256" key="3">
    <source>
        <dbReference type="ARBA" id="ARBA00022692"/>
    </source>
</evidence>
<evidence type="ECO:0000259" key="13">
    <source>
        <dbReference type="PROSITE" id="PS50268"/>
    </source>
</evidence>
<feature type="domain" description="Cadherin" evidence="13">
    <location>
        <begin position="369"/>
        <end position="465"/>
    </location>
</feature>
<keyword evidence="7" id="KW-0130">Cell adhesion</keyword>
<keyword evidence="10" id="KW-1015">Disulfide bond</keyword>
<dbReference type="InterPro" id="IPR002126">
    <property type="entry name" value="Cadherin-like_dom"/>
</dbReference>
<dbReference type="InterPro" id="IPR050971">
    <property type="entry name" value="Cadherin-domain_protein"/>
</dbReference>
<feature type="domain" description="Cadherin" evidence="13">
    <location>
        <begin position="154"/>
        <end position="256"/>
    </location>
</feature>
<accession>A0A3B4A5H9</accession>
<keyword evidence="9" id="KW-0472">Membrane</keyword>
<evidence type="ECO:0000313" key="14">
    <source>
        <dbReference type="Ensembl" id="ENSPMGP00000012313.1"/>
    </source>
</evidence>
<evidence type="ECO:0000256" key="8">
    <source>
        <dbReference type="ARBA" id="ARBA00022989"/>
    </source>
</evidence>
<dbReference type="AlphaFoldDB" id="A0A3B4A5H9"/>
<feature type="domain" description="Cadherin" evidence="13">
    <location>
        <begin position="52"/>
        <end position="139"/>
    </location>
</feature>
<dbReference type="SMART" id="SM00112">
    <property type="entry name" value="CA"/>
    <property type="match status" value="5"/>
</dbReference>
<dbReference type="PROSITE" id="PS50268">
    <property type="entry name" value="CADHERIN_2"/>
    <property type="match status" value="5"/>
</dbReference>
<keyword evidence="15" id="KW-1185">Reference proteome</keyword>
<evidence type="ECO:0000256" key="7">
    <source>
        <dbReference type="ARBA" id="ARBA00022889"/>
    </source>
</evidence>
<keyword evidence="3" id="KW-0812">Transmembrane</keyword>
<evidence type="ECO:0000256" key="2">
    <source>
        <dbReference type="ARBA" id="ARBA00022536"/>
    </source>
</evidence>
<dbReference type="FunFam" id="2.60.40.60:FF:000024">
    <property type="entry name" value="FAT atypical cadherin 3"/>
    <property type="match status" value="1"/>
</dbReference>
<evidence type="ECO:0000256" key="5">
    <source>
        <dbReference type="ARBA" id="ARBA00022737"/>
    </source>
</evidence>
<protein>
    <recommendedName>
        <fullName evidence="13">Cadherin domain-containing protein</fullName>
    </recommendedName>
</protein>
<reference evidence="14" key="2">
    <citation type="submission" date="2025-09" db="UniProtKB">
        <authorList>
            <consortium name="Ensembl"/>
        </authorList>
    </citation>
    <scope>IDENTIFICATION</scope>
</reference>
<keyword evidence="2" id="KW-0245">EGF-like domain</keyword>
<dbReference type="FunFam" id="2.60.40.60:FF:000033">
    <property type="entry name" value="FAT atypical cadherin 1"/>
    <property type="match status" value="1"/>
</dbReference>
<keyword evidence="5" id="KW-0677">Repeat</keyword>
<evidence type="ECO:0000256" key="9">
    <source>
        <dbReference type="ARBA" id="ARBA00023136"/>
    </source>
</evidence>
<dbReference type="CDD" id="cd11304">
    <property type="entry name" value="Cadherin_repeat"/>
    <property type="match status" value="5"/>
</dbReference>
<feature type="domain" description="Cadherin" evidence="13">
    <location>
        <begin position="465"/>
        <end position="582"/>
    </location>
</feature>
<dbReference type="PROSITE" id="PS00232">
    <property type="entry name" value="CADHERIN_1"/>
    <property type="match status" value="3"/>
</dbReference>
<comment type="subcellular location">
    <subcellularLocation>
        <location evidence="1">Membrane</location>
        <topology evidence="1">Single-pass membrane protein</topology>
    </subcellularLocation>
</comment>
<dbReference type="PANTHER" id="PTHR24025:SF23">
    <property type="entry name" value="NEURAL-CADHERIN"/>
    <property type="match status" value="1"/>
</dbReference>
<dbReference type="GO" id="GO:0005911">
    <property type="term" value="C:cell-cell junction"/>
    <property type="evidence" value="ECO:0007669"/>
    <property type="project" value="TreeGrafter"/>
</dbReference>
<keyword evidence="8" id="KW-1133">Transmembrane helix</keyword>
<evidence type="ECO:0000256" key="6">
    <source>
        <dbReference type="ARBA" id="ARBA00022837"/>
    </source>
</evidence>
<keyword evidence="11" id="KW-0325">Glycoprotein</keyword>
<dbReference type="GO" id="GO:0007156">
    <property type="term" value="P:homophilic cell adhesion via plasma membrane adhesion molecules"/>
    <property type="evidence" value="ECO:0007669"/>
    <property type="project" value="InterPro"/>
</dbReference>
<keyword evidence="4" id="KW-0732">Signal</keyword>
<dbReference type="Gene3D" id="2.60.40.60">
    <property type="entry name" value="Cadherins"/>
    <property type="match status" value="5"/>
</dbReference>
<dbReference type="InterPro" id="IPR020894">
    <property type="entry name" value="Cadherin_CS"/>
</dbReference>
<evidence type="ECO:0000256" key="12">
    <source>
        <dbReference type="PROSITE-ProRule" id="PRU00043"/>
    </source>
</evidence>
<evidence type="ECO:0000256" key="11">
    <source>
        <dbReference type="ARBA" id="ARBA00023180"/>
    </source>
</evidence>
<dbReference type="GO" id="GO:0009653">
    <property type="term" value="P:anatomical structure morphogenesis"/>
    <property type="evidence" value="ECO:0007669"/>
    <property type="project" value="UniProtKB-ARBA"/>
</dbReference>
<dbReference type="SUPFAM" id="SSF49313">
    <property type="entry name" value="Cadherin-like"/>
    <property type="match status" value="5"/>
</dbReference>
<dbReference type="PRINTS" id="PR00205">
    <property type="entry name" value="CADHERIN"/>
</dbReference>
<proteinExistence type="predicted"/>
<dbReference type="Ensembl" id="ENSPMGT00000013137.1">
    <property type="protein sequence ID" value="ENSPMGP00000012313.1"/>
    <property type="gene ID" value="ENSPMGG00000010160.1"/>
</dbReference>
<dbReference type="GO" id="GO:0005509">
    <property type="term" value="F:calcium ion binding"/>
    <property type="evidence" value="ECO:0007669"/>
    <property type="project" value="UniProtKB-UniRule"/>
</dbReference>